<organism evidence="2 3">
    <name type="scientific">Colocasia esculenta</name>
    <name type="common">Wild taro</name>
    <name type="synonym">Arum esculentum</name>
    <dbReference type="NCBI Taxonomy" id="4460"/>
    <lineage>
        <taxon>Eukaryota</taxon>
        <taxon>Viridiplantae</taxon>
        <taxon>Streptophyta</taxon>
        <taxon>Embryophyta</taxon>
        <taxon>Tracheophyta</taxon>
        <taxon>Spermatophyta</taxon>
        <taxon>Magnoliopsida</taxon>
        <taxon>Liliopsida</taxon>
        <taxon>Araceae</taxon>
        <taxon>Aroideae</taxon>
        <taxon>Colocasieae</taxon>
        <taxon>Colocasia</taxon>
    </lineage>
</organism>
<reference evidence="2" key="1">
    <citation type="submission" date="2017-07" db="EMBL/GenBank/DDBJ databases">
        <title>Taro Niue Genome Assembly and Annotation.</title>
        <authorList>
            <person name="Atibalentja N."/>
            <person name="Keating K."/>
            <person name="Fields C.J."/>
        </authorList>
    </citation>
    <scope>NUCLEOTIDE SEQUENCE</scope>
    <source>
        <strain evidence="2">Niue_2</strain>
        <tissue evidence="2">Leaf</tissue>
    </source>
</reference>
<dbReference type="InterPro" id="IPR050425">
    <property type="entry name" value="NAD(P)_dehydrat-like"/>
</dbReference>
<evidence type="ECO:0000256" key="1">
    <source>
        <dbReference type="ARBA" id="ARBA00023002"/>
    </source>
</evidence>
<dbReference type="Proteomes" id="UP000652761">
    <property type="component" value="Unassembled WGS sequence"/>
</dbReference>
<accession>A0A843VT94</accession>
<dbReference type="PANTHER" id="PTHR10366">
    <property type="entry name" value="NAD DEPENDENT EPIMERASE/DEHYDRATASE"/>
    <property type="match status" value="1"/>
</dbReference>
<dbReference type="GO" id="GO:0016616">
    <property type="term" value="F:oxidoreductase activity, acting on the CH-OH group of donors, NAD or NADP as acceptor"/>
    <property type="evidence" value="ECO:0007669"/>
    <property type="project" value="TreeGrafter"/>
</dbReference>
<dbReference type="AlphaFoldDB" id="A0A843VT94"/>
<gene>
    <name evidence="2" type="ORF">Taro_030934</name>
</gene>
<dbReference type="PANTHER" id="PTHR10366:SF831">
    <property type="entry name" value="NAD-DEPENDENT EPIMERASE_DEHYDRATASE DOMAIN-CONTAINING PROTEIN"/>
    <property type="match status" value="1"/>
</dbReference>
<evidence type="ECO:0000313" key="2">
    <source>
        <dbReference type="EMBL" id="MQL98226.1"/>
    </source>
</evidence>
<dbReference type="EMBL" id="NMUH01002159">
    <property type="protein sequence ID" value="MQL98226.1"/>
    <property type="molecule type" value="Genomic_DNA"/>
</dbReference>
<dbReference type="OrthoDB" id="2735536at2759"/>
<protein>
    <submittedName>
        <fullName evidence="2">Uncharacterized protein</fullName>
    </submittedName>
</protein>
<sequence>MSMSNLGVSSDNKRERESMENRFLHIVDVRDVVDALLLAYEKTEATGRYICCAHTIKACDFINKLKSMYPNYKYPKTFTEVEQDNVLSSEKLKQLGWKHRTLEESIKDTVEYFRKSGVSVEANVRNVRQIVPEKAPGRTRITGGVKTQAPVRLPGSPRPLMVEIVAWGGYNRPVSQGACSETFGRNFRAGVLQGGHERCSVTLRVVPCSKAAVPVRNLSAGVR</sequence>
<keyword evidence="1" id="KW-0560">Oxidoreductase</keyword>
<evidence type="ECO:0000313" key="3">
    <source>
        <dbReference type="Proteomes" id="UP000652761"/>
    </source>
</evidence>
<proteinExistence type="predicted"/>
<name>A0A843VT94_COLES</name>
<dbReference type="InterPro" id="IPR036291">
    <property type="entry name" value="NAD(P)-bd_dom_sf"/>
</dbReference>
<keyword evidence="3" id="KW-1185">Reference proteome</keyword>
<dbReference type="SUPFAM" id="SSF51735">
    <property type="entry name" value="NAD(P)-binding Rossmann-fold domains"/>
    <property type="match status" value="1"/>
</dbReference>
<comment type="caution">
    <text evidence="2">The sequence shown here is derived from an EMBL/GenBank/DDBJ whole genome shotgun (WGS) entry which is preliminary data.</text>
</comment>
<dbReference type="Gene3D" id="3.40.50.720">
    <property type="entry name" value="NAD(P)-binding Rossmann-like Domain"/>
    <property type="match status" value="1"/>
</dbReference>